<dbReference type="EMBL" id="JAQQBR010000001">
    <property type="protein sequence ID" value="KAK0182800.1"/>
    <property type="molecule type" value="Genomic_DNA"/>
</dbReference>
<evidence type="ECO:0000313" key="1">
    <source>
        <dbReference type="EMBL" id="KAK0182800.1"/>
    </source>
</evidence>
<dbReference type="PANTHER" id="PTHR14659:SF1">
    <property type="entry name" value="ALPHA- AND GAMMA-ADAPTIN-BINDING PROTEIN P34"/>
    <property type="match status" value="1"/>
</dbReference>
<accession>A0AA39L2M7</accession>
<dbReference type="AlphaFoldDB" id="A0AA39L2M7"/>
<comment type="caution">
    <text evidence="1">The sequence shown here is derived from an EMBL/GenBank/DDBJ whole genome shotgun (WGS) entry which is preliminary data.</text>
</comment>
<reference evidence="1" key="2">
    <citation type="submission" date="2023-03" db="EMBL/GenBank/DDBJ databases">
        <authorList>
            <person name="Inwood S.N."/>
            <person name="Skelly J.G."/>
            <person name="Guhlin J."/>
            <person name="Harrop T.W.R."/>
            <person name="Goldson S.G."/>
            <person name="Dearden P.K."/>
        </authorList>
    </citation>
    <scope>NUCLEOTIDE SEQUENCE</scope>
    <source>
        <strain evidence="1">Lincoln</strain>
        <tissue evidence="1">Whole body</tissue>
    </source>
</reference>
<protein>
    <recommendedName>
        <fullName evidence="3">Alpha-and gamma-adaptin-binding protein p34</fullName>
    </recommendedName>
</protein>
<reference evidence="1" key="1">
    <citation type="journal article" date="2023" name="bioRxiv">
        <title>Scaffold-level genome assemblies of two parasitoid biocontrol wasps reveal the parthenogenesis mechanism and an associated novel virus.</title>
        <authorList>
            <person name="Inwood S."/>
            <person name="Skelly J."/>
            <person name="Guhlin J."/>
            <person name="Harrop T."/>
            <person name="Goldson S."/>
            <person name="Dearden P."/>
        </authorList>
    </citation>
    <scope>NUCLEOTIDE SEQUENCE</scope>
    <source>
        <strain evidence="1">Lincoln</strain>
        <tissue evidence="1">Whole body</tissue>
    </source>
</reference>
<dbReference type="Proteomes" id="UP001168972">
    <property type="component" value="Unassembled WGS sequence"/>
</dbReference>
<name>A0AA39L2M7_MICHY</name>
<proteinExistence type="predicted"/>
<dbReference type="PANTHER" id="PTHR14659">
    <property type="entry name" value="ALPHA- AND GAMMA-ADAPTIN-BINDING PROTEIN P34"/>
    <property type="match status" value="1"/>
</dbReference>
<evidence type="ECO:0000313" key="2">
    <source>
        <dbReference type="Proteomes" id="UP001168972"/>
    </source>
</evidence>
<dbReference type="InterPro" id="IPR019341">
    <property type="entry name" value="Alpha/Gamma-adaptin-bd_p34"/>
</dbReference>
<keyword evidence="2" id="KW-1185">Reference proteome</keyword>
<organism evidence="1 2">
    <name type="scientific">Microctonus hyperodae</name>
    <name type="common">Parasitoid wasp</name>
    <dbReference type="NCBI Taxonomy" id="165561"/>
    <lineage>
        <taxon>Eukaryota</taxon>
        <taxon>Metazoa</taxon>
        <taxon>Ecdysozoa</taxon>
        <taxon>Arthropoda</taxon>
        <taxon>Hexapoda</taxon>
        <taxon>Insecta</taxon>
        <taxon>Pterygota</taxon>
        <taxon>Neoptera</taxon>
        <taxon>Endopterygota</taxon>
        <taxon>Hymenoptera</taxon>
        <taxon>Apocrita</taxon>
        <taxon>Ichneumonoidea</taxon>
        <taxon>Braconidae</taxon>
        <taxon>Euphorinae</taxon>
        <taxon>Microctonus</taxon>
    </lineage>
</organism>
<dbReference type="Pfam" id="PF10199">
    <property type="entry name" value="Adaptin_binding"/>
    <property type="match status" value="1"/>
</dbReference>
<dbReference type="Gene3D" id="3.40.50.11960">
    <property type="match status" value="1"/>
</dbReference>
<gene>
    <name evidence="1" type="ORF">PV327_000898</name>
</gene>
<evidence type="ECO:0008006" key="3">
    <source>
        <dbReference type="Google" id="ProtNLM"/>
    </source>
</evidence>
<sequence length="278" mass="31442">MQLLNMEIPCVLILSTESDKAHTLAQDMDAKFVTNGKKDAKYFAWDIDNKYYSAQVMIYAIDSLEIPLEINIDRIEAVVLHYTPKEKDILILDEYLPLIQSLTDADIFLLACEAFPDAQKRDNTLEWCHVHKFELIDMGPLESIDLAEEMEQEKHGIERIIEALHTHSWPNRILKGFPNGRISTSNESDVTKIEDQLENIRLSSSRSGTEHLLMDSVLDGIMGEENADFGELFSQLIAMKEHAASLSPSNRRTAAEQLVTAFWKSLGGDSSEIADLDE</sequence>